<feature type="transmembrane region" description="Helical" evidence="1">
    <location>
        <begin position="75"/>
        <end position="98"/>
    </location>
</feature>
<gene>
    <name evidence="2" type="ORF">V7S74_00575</name>
</gene>
<dbReference type="EMBL" id="JBEWZG010000001">
    <property type="protein sequence ID" value="MFL0205227.1"/>
    <property type="molecule type" value="Genomic_DNA"/>
</dbReference>
<evidence type="ECO:0000256" key="1">
    <source>
        <dbReference type="SAM" id="Phobius"/>
    </source>
</evidence>
<keyword evidence="1" id="KW-1133">Transmembrane helix</keyword>
<organism evidence="2 3">
    <name type="scientific">Aquirufa novilacunae</name>
    <dbReference type="NCBI Taxonomy" id="3139305"/>
    <lineage>
        <taxon>Bacteria</taxon>
        <taxon>Pseudomonadati</taxon>
        <taxon>Bacteroidota</taxon>
        <taxon>Cytophagia</taxon>
        <taxon>Cytophagales</taxon>
        <taxon>Flectobacillaceae</taxon>
        <taxon>Aquirufa</taxon>
    </lineage>
</organism>
<feature type="transmembrane region" description="Helical" evidence="1">
    <location>
        <begin position="305"/>
        <end position="325"/>
    </location>
</feature>
<sequence>MLQFIKSNSLISILLFCLVGGFLAFVQTQQGFTYFPWEIKNYLIGQKLNQGFRLYKDIRDNTGPFATGFYQLLDFFSISISANPYIAFSIICLQAYLFQRCILQFDLMPKLGGLAFGIYLLLFHLTREFYVPDPALLGLTFLLLTWREIIQQQKTLLVNDRVFLVGVYLATATLLFPAYFWVLPWAILSLLFYSGISIRQIILVLIGYLFVITITSLVFSFRGNLPYLWQVYRQSLFTFQLISWEESKRVLLTFAPAFLLGIWGLYKVVGNPKIRAHAQKAQQTTIIWFFFSFLSMANFPAFHRINFVILLPPLAYFGLNIFYVIKKNWQKELVFVLLFASVFILAKQDYKEAKMTIKQKPLLFISGQKLLVLGPEIDEYLHNEMAGPFVNWELAKPLLSQLNSYKNVITVQEYFAKDQPTYIYDSEGYLPKIGQYLPSITQQYVLVSPKLYRKK</sequence>
<feature type="transmembrane region" description="Helical" evidence="1">
    <location>
        <begin position="250"/>
        <end position="269"/>
    </location>
</feature>
<dbReference type="Proteomes" id="UP001623559">
    <property type="component" value="Unassembled WGS sequence"/>
</dbReference>
<evidence type="ECO:0008006" key="4">
    <source>
        <dbReference type="Google" id="ProtNLM"/>
    </source>
</evidence>
<feature type="transmembrane region" description="Helical" evidence="1">
    <location>
        <begin position="201"/>
        <end position="220"/>
    </location>
</feature>
<protein>
    <recommendedName>
        <fullName evidence="4">Glycosyltransferase RgtA/B/C/D-like domain-containing protein</fullName>
    </recommendedName>
</protein>
<evidence type="ECO:0000313" key="3">
    <source>
        <dbReference type="Proteomes" id="UP001623559"/>
    </source>
</evidence>
<evidence type="ECO:0000313" key="2">
    <source>
        <dbReference type="EMBL" id="MFL0205227.1"/>
    </source>
</evidence>
<dbReference type="RefSeq" id="WP_406776830.1">
    <property type="nucleotide sequence ID" value="NZ_JBEWZG010000001.1"/>
</dbReference>
<feature type="transmembrane region" description="Helical" evidence="1">
    <location>
        <begin position="107"/>
        <end position="125"/>
    </location>
</feature>
<name>A0ABW8SSK4_9BACT</name>
<feature type="transmembrane region" description="Helical" evidence="1">
    <location>
        <begin position="281"/>
        <end position="299"/>
    </location>
</feature>
<keyword evidence="1" id="KW-0812">Transmembrane</keyword>
<comment type="caution">
    <text evidence="2">The sequence shown here is derived from an EMBL/GenBank/DDBJ whole genome shotgun (WGS) entry which is preliminary data.</text>
</comment>
<accession>A0ABW8SSK4</accession>
<reference evidence="2 3" key="1">
    <citation type="submission" date="2024-07" db="EMBL/GenBank/DDBJ databases">
        <authorList>
            <person name="Pitt A."/>
            <person name="Hahn M.W."/>
        </authorList>
    </citation>
    <scope>NUCLEOTIDE SEQUENCE [LARGE SCALE GENOMIC DNA]</scope>
    <source>
        <strain evidence="2 3">2-AUSEE-184A6</strain>
    </source>
</reference>
<proteinExistence type="predicted"/>
<keyword evidence="1" id="KW-0472">Membrane</keyword>